<keyword evidence="3" id="KW-1185">Reference proteome</keyword>
<sequence length="177" mass="19536">QSEVSNDPFQTYAVPRHMLAGEQTQQRSNLMPAASDSTITHPVTNPHLGKATAPPSSRLDDLPVYTPPEHSPVSVTTRTETAPAKKTPSPESTTAPIQRSRGSYQRFPEPSPTPTDPIFTPPQSTTERRERSQHSPGTGGQERERSDRQYAKPSGYFAQRAKAWLADNRDSDSVEEK</sequence>
<accession>A0AAN5CA05</accession>
<feature type="region of interest" description="Disordered" evidence="1">
    <location>
        <begin position="1"/>
        <end position="155"/>
    </location>
</feature>
<protein>
    <submittedName>
        <fullName evidence="2">Uncharacterized protein</fullName>
    </submittedName>
</protein>
<comment type="caution">
    <text evidence="2">The sequence shown here is derived from an EMBL/GenBank/DDBJ whole genome shotgun (WGS) entry which is preliminary data.</text>
</comment>
<evidence type="ECO:0000256" key="1">
    <source>
        <dbReference type="SAM" id="MobiDB-lite"/>
    </source>
</evidence>
<dbReference type="Proteomes" id="UP001328107">
    <property type="component" value="Unassembled WGS sequence"/>
</dbReference>
<proteinExistence type="predicted"/>
<evidence type="ECO:0000313" key="2">
    <source>
        <dbReference type="EMBL" id="GMR36155.1"/>
    </source>
</evidence>
<feature type="compositionally biased region" description="Basic and acidic residues" evidence="1">
    <location>
        <begin position="141"/>
        <end position="150"/>
    </location>
</feature>
<name>A0AAN5CA05_9BILA</name>
<organism evidence="2 3">
    <name type="scientific">Pristionchus mayeri</name>
    <dbReference type="NCBI Taxonomy" id="1317129"/>
    <lineage>
        <taxon>Eukaryota</taxon>
        <taxon>Metazoa</taxon>
        <taxon>Ecdysozoa</taxon>
        <taxon>Nematoda</taxon>
        <taxon>Chromadorea</taxon>
        <taxon>Rhabditida</taxon>
        <taxon>Rhabditina</taxon>
        <taxon>Diplogasteromorpha</taxon>
        <taxon>Diplogasteroidea</taxon>
        <taxon>Neodiplogasteridae</taxon>
        <taxon>Pristionchus</taxon>
    </lineage>
</organism>
<evidence type="ECO:0000313" key="3">
    <source>
        <dbReference type="Proteomes" id="UP001328107"/>
    </source>
</evidence>
<dbReference type="AlphaFoldDB" id="A0AAN5CA05"/>
<dbReference type="EMBL" id="BTRK01000002">
    <property type="protein sequence ID" value="GMR36155.1"/>
    <property type="molecule type" value="Genomic_DNA"/>
</dbReference>
<feature type="compositionally biased region" description="Polar residues" evidence="1">
    <location>
        <begin position="22"/>
        <end position="43"/>
    </location>
</feature>
<feature type="compositionally biased region" description="Polar residues" evidence="1">
    <location>
        <begin position="89"/>
        <end position="103"/>
    </location>
</feature>
<gene>
    <name evidence="2" type="ORF">PMAYCL1PPCAC_06350</name>
</gene>
<feature type="non-terminal residue" evidence="2">
    <location>
        <position position="1"/>
    </location>
</feature>
<reference evidence="3" key="1">
    <citation type="submission" date="2022-10" db="EMBL/GenBank/DDBJ databases">
        <title>Genome assembly of Pristionchus species.</title>
        <authorList>
            <person name="Yoshida K."/>
            <person name="Sommer R.J."/>
        </authorList>
    </citation>
    <scope>NUCLEOTIDE SEQUENCE [LARGE SCALE GENOMIC DNA]</scope>
    <source>
        <strain evidence="3">RS5460</strain>
    </source>
</reference>